<gene>
    <name evidence="4" type="ORF">AXF42_Ash003899</name>
</gene>
<feature type="compositionally biased region" description="Basic and acidic residues" evidence="2">
    <location>
        <begin position="383"/>
        <end position="398"/>
    </location>
</feature>
<proteinExistence type="predicted"/>
<feature type="region of interest" description="Disordered" evidence="2">
    <location>
        <begin position="325"/>
        <end position="351"/>
    </location>
</feature>
<dbReference type="OrthoDB" id="10069473at2759"/>
<sequence>MNGSGTFNPQILVDKLSKLNSSQQSIETLSHWCIFHRKKARQVVETWDRQYHHSPRDQRLSFLYLANDILQNSRRKGAEFVAEFWKVLPDALNDVIEKGDDAGRKAALRLVDIWEDRKVFGSRGHVLKEELLGRNSDIRNSSGRSINYKLKHPTGESLEKIISSYEQIYHGPVDEEALFGRCRTAITSFEKMKEMHNNITLGNISGSDAVELKEQHNILRDCVEQLKIVESVRASLQSHLREALHEQDLKIEQVHNLLQVVLSQYEHATNICQQLQITIPSQSLLDPNEAPLPPSDAPPGFHGEDSLNSAIISNKQEPIAVRYTQQQHDPLPTNISPRTENEQRKNTAAEVAAKLTASTSSAQMLSYVLSSLASEGIIGSQSMKEDYSSDSKRPKVDDNVPPYVPSAPPPPPPPFPHPDSINPPPPPPPLPPPTMPLMPPLMPGATAPQFIPGAGPMMGMPYSFGSSSMQLPPLPLPTYPMVGIPPYSLPQNPFQGLPMPEGASSLSQPPLSAAPPISRQ</sequence>
<organism evidence="4 5">
    <name type="scientific">Apostasia shenzhenica</name>
    <dbReference type="NCBI Taxonomy" id="1088818"/>
    <lineage>
        <taxon>Eukaryota</taxon>
        <taxon>Viridiplantae</taxon>
        <taxon>Streptophyta</taxon>
        <taxon>Embryophyta</taxon>
        <taxon>Tracheophyta</taxon>
        <taxon>Spermatophyta</taxon>
        <taxon>Magnoliopsida</taxon>
        <taxon>Liliopsida</taxon>
        <taxon>Asparagales</taxon>
        <taxon>Orchidaceae</taxon>
        <taxon>Apostasioideae</taxon>
        <taxon>Apostasia</taxon>
    </lineage>
</organism>
<dbReference type="SUPFAM" id="SSF48464">
    <property type="entry name" value="ENTH/VHS domain"/>
    <property type="match status" value="1"/>
</dbReference>
<feature type="region of interest" description="Disordered" evidence="2">
    <location>
        <begin position="493"/>
        <end position="520"/>
    </location>
</feature>
<dbReference type="Pfam" id="PF04818">
    <property type="entry name" value="CID"/>
    <property type="match status" value="1"/>
</dbReference>
<dbReference type="Proteomes" id="UP000236161">
    <property type="component" value="Unassembled WGS sequence"/>
</dbReference>
<accession>A0A2I0AI78</accession>
<dbReference type="GO" id="GO:0005634">
    <property type="term" value="C:nucleus"/>
    <property type="evidence" value="ECO:0007669"/>
    <property type="project" value="UniProtKB-ARBA"/>
</dbReference>
<dbReference type="InterPro" id="IPR006569">
    <property type="entry name" value="CID_dom"/>
</dbReference>
<name>A0A2I0AI78_9ASPA</name>
<feature type="region of interest" description="Disordered" evidence="2">
    <location>
        <begin position="383"/>
        <end position="441"/>
    </location>
</feature>
<dbReference type="InterPro" id="IPR008942">
    <property type="entry name" value="ENTH_VHS"/>
</dbReference>
<keyword evidence="5" id="KW-1185">Reference proteome</keyword>
<dbReference type="CDD" id="cd16981">
    <property type="entry name" value="CID_RPRD_like"/>
    <property type="match status" value="1"/>
</dbReference>
<dbReference type="PANTHER" id="PTHR12460">
    <property type="entry name" value="CYCLIN-DEPENDENT KINASE INHIBITOR-RELATED PROTEIN"/>
    <property type="match status" value="1"/>
</dbReference>
<feature type="compositionally biased region" description="Polar residues" evidence="2">
    <location>
        <begin position="325"/>
        <end position="338"/>
    </location>
</feature>
<dbReference type="PROSITE" id="PS51391">
    <property type="entry name" value="CID"/>
    <property type="match status" value="1"/>
</dbReference>
<evidence type="ECO:0000256" key="1">
    <source>
        <dbReference type="ARBA" id="ARBA00022664"/>
    </source>
</evidence>
<feature type="compositionally biased region" description="Pro residues" evidence="2">
    <location>
        <begin position="402"/>
        <end position="441"/>
    </location>
</feature>
<reference evidence="4 5" key="1">
    <citation type="journal article" date="2017" name="Nature">
        <title>The Apostasia genome and the evolution of orchids.</title>
        <authorList>
            <person name="Zhang G.Q."/>
            <person name="Liu K.W."/>
            <person name="Li Z."/>
            <person name="Lohaus R."/>
            <person name="Hsiao Y.Y."/>
            <person name="Niu S.C."/>
            <person name="Wang J.Y."/>
            <person name="Lin Y.C."/>
            <person name="Xu Q."/>
            <person name="Chen L.J."/>
            <person name="Yoshida K."/>
            <person name="Fujiwara S."/>
            <person name="Wang Z.W."/>
            <person name="Zhang Y.Q."/>
            <person name="Mitsuda N."/>
            <person name="Wang M."/>
            <person name="Liu G.H."/>
            <person name="Pecoraro L."/>
            <person name="Huang H.X."/>
            <person name="Xiao X.J."/>
            <person name="Lin M."/>
            <person name="Wu X.Y."/>
            <person name="Wu W.L."/>
            <person name="Chen Y.Y."/>
            <person name="Chang S.B."/>
            <person name="Sakamoto S."/>
            <person name="Ohme-Takagi M."/>
            <person name="Yagi M."/>
            <person name="Zeng S.J."/>
            <person name="Shen C.Y."/>
            <person name="Yeh C.M."/>
            <person name="Luo Y.B."/>
            <person name="Tsai W.C."/>
            <person name="Van de Peer Y."/>
            <person name="Liu Z.J."/>
        </authorList>
    </citation>
    <scope>NUCLEOTIDE SEQUENCE [LARGE SCALE GENOMIC DNA]</scope>
    <source>
        <strain evidence="5">cv. Shenzhen</strain>
        <tissue evidence="4">Stem</tissue>
    </source>
</reference>
<dbReference type="EMBL" id="KZ451980">
    <property type="protein sequence ID" value="PKA55262.1"/>
    <property type="molecule type" value="Genomic_DNA"/>
</dbReference>
<evidence type="ECO:0000313" key="4">
    <source>
        <dbReference type="EMBL" id="PKA55262.1"/>
    </source>
</evidence>
<dbReference type="Gene3D" id="1.25.40.90">
    <property type="match status" value="1"/>
</dbReference>
<feature type="compositionally biased region" description="Low complexity" evidence="2">
    <location>
        <begin position="503"/>
        <end position="520"/>
    </location>
</feature>
<dbReference type="AlphaFoldDB" id="A0A2I0AI78"/>
<dbReference type="GO" id="GO:0031124">
    <property type="term" value="P:mRNA 3'-end processing"/>
    <property type="evidence" value="ECO:0007669"/>
    <property type="project" value="TreeGrafter"/>
</dbReference>
<dbReference type="FunFam" id="1.25.40.90:FF:000018">
    <property type="entry name" value="ENTH/VHS family protein isoform 1"/>
    <property type="match status" value="1"/>
</dbReference>
<keyword evidence="1" id="KW-0507">mRNA processing</keyword>
<evidence type="ECO:0000313" key="5">
    <source>
        <dbReference type="Proteomes" id="UP000236161"/>
    </source>
</evidence>
<evidence type="ECO:0000256" key="2">
    <source>
        <dbReference type="SAM" id="MobiDB-lite"/>
    </source>
</evidence>
<dbReference type="SMART" id="SM00582">
    <property type="entry name" value="RPR"/>
    <property type="match status" value="1"/>
</dbReference>
<feature type="domain" description="CID" evidence="3">
    <location>
        <begin position="4"/>
        <end position="136"/>
    </location>
</feature>
<evidence type="ECO:0000259" key="3">
    <source>
        <dbReference type="PROSITE" id="PS51391"/>
    </source>
</evidence>
<protein>
    <recommendedName>
        <fullName evidence="3">CID domain-containing protein</fullName>
    </recommendedName>
</protein>
<dbReference type="GO" id="GO:0000993">
    <property type="term" value="F:RNA polymerase II complex binding"/>
    <property type="evidence" value="ECO:0007669"/>
    <property type="project" value="TreeGrafter"/>
</dbReference>
<dbReference type="PANTHER" id="PTHR12460:SF23">
    <property type="entry name" value="ACTIN CYTOSKELETON-REGULATORY COMPLEX PROTEIN PAN1"/>
    <property type="match status" value="1"/>
</dbReference>
<dbReference type="STRING" id="1088818.A0A2I0AI78"/>